<dbReference type="Pfam" id="PF07883">
    <property type="entry name" value="Cupin_2"/>
    <property type="match status" value="1"/>
</dbReference>
<dbReference type="SUPFAM" id="SSF51182">
    <property type="entry name" value="RmlC-like cupins"/>
    <property type="match status" value="1"/>
</dbReference>
<dbReference type="PANTHER" id="PTHR40112">
    <property type="entry name" value="H2HPP ISOMERASE"/>
    <property type="match status" value="1"/>
</dbReference>
<sequence>MTVNMFDELMEKEQMPGFKGRFVHTDRMTIVRWDIAEGAVLPEHSHSQEQITTILSGEFEMVIDGQPHQMVEGSVAVIPSNTVHKGRALTACRAFDVWSPVRDDYQ</sequence>
<dbReference type="CDD" id="cd02238">
    <property type="entry name" value="cupin_KdgF"/>
    <property type="match status" value="1"/>
</dbReference>
<feature type="domain" description="Cupin type-2" evidence="1">
    <location>
        <begin position="32"/>
        <end position="97"/>
    </location>
</feature>
<proteinExistence type="predicted"/>
<dbReference type="AlphaFoldDB" id="A0A381R704"/>
<accession>A0A381R704</accession>
<gene>
    <name evidence="2" type="ORF">METZ01_LOCUS38501</name>
</gene>
<dbReference type="InterPro" id="IPR013096">
    <property type="entry name" value="Cupin_2"/>
</dbReference>
<dbReference type="InterPro" id="IPR011051">
    <property type="entry name" value="RmlC_Cupin_sf"/>
</dbReference>
<name>A0A381R704_9ZZZZ</name>
<protein>
    <recommendedName>
        <fullName evidence="1">Cupin type-2 domain-containing protein</fullName>
    </recommendedName>
</protein>
<dbReference type="PANTHER" id="PTHR40112:SF1">
    <property type="entry name" value="H2HPP ISOMERASE"/>
    <property type="match status" value="1"/>
</dbReference>
<evidence type="ECO:0000313" key="2">
    <source>
        <dbReference type="EMBL" id="SUZ85647.1"/>
    </source>
</evidence>
<reference evidence="2" key="1">
    <citation type="submission" date="2018-05" db="EMBL/GenBank/DDBJ databases">
        <authorList>
            <person name="Lanie J.A."/>
            <person name="Ng W.-L."/>
            <person name="Kazmierczak K.M."/>
            <person name="Andrzejewski T.M."/>
            <person name="Davidsen T.M."/>
            <person name="Wayne K.J."/>
            <person name="Tettelin H."/>
            <person name="Glass J.I."/>
            <person name="Rusch D."/>
            <person name="Podicherti R."/>
            <person name="Tsui H.-C.T."/>
            <person name="Winkler M.E."/>
        </authorList>
    </citation>
    <scope>NUCLEOTIDE SEQUENCE</scope>
</reference>
<dbReference type="EMBL" id="UINC01001645">
    <property type="protein sequence ID" value="SUZ85647.1"/>
    <property type="molecule type" value="Genomic_DNA"/>
</dbReference>
<dbReference type="InterPro" id="IPR052535">
    <property type="entry name" value="Bacilysin_H2HPP_isomerase"/>
</dbReference>
<organism evidence="2">
    <name type="scientific">marine metagenome</name>
    <dbReference type="NCBI Taxonomy" id="408172"/>
    <lineage>
        <taxon>unclassified sequences</taxon>
        <taxon>metagenomes</taxon>
        <taxon>ecological metagenomes</taxon>
    </lineage>
</organism>
<dbReference type="Gene3D" id="2.60.120.10">
    <property type="entry name" value="Jelly Rolls"/>
    <property type="match status" value="1"/>
</dbReference>
<evidence type="ECO:0000259" key="1">
    <source>
        <dbReference type="Pfam" id="PF07883"/>
    </source>
</evidence>
<dbReference type="InterPro" id="IPR014710">
    <property type="entry name" value="RmlC-like_jellyroll"/>
</dbReference>